<organism evidence="1 2">
    <name type="scientific">Chryseobacterium piscicola</name>
    <dbReference type="NCBI Taxonomy" id="551459"/>
    <lineage>
        <taxon>Bacteria</taxon>
        <taxon>Pseudomonadati</taxon>
        <taxon>Bacteroidota</taxon>
        <taxon>Flavobacteriia</taxon>
        <taxon>Flavobacteriales</taxon>
        <taxon>Weeksellaceae</taxon>
        <taxon>Chryseobacterium group</taxon>
        <taxon>Chryseobacterium</taxon>
    </lineage>
</organism>
<accession>A0A1N7K672</accession>
<protein>
    <submittedName>
        <fullName evidence="1">Uncharacterized protein</fullName>
    </submittedName>
</protein>
<dbReference type="AlphaFoldDB" id="A0A1N7K672"/>
<name>A0A1N7K672_9FLAO</name>
<proteinExistence type="predicted"/>
<evidence type="ECO:0000313" key="1">
    <source>
        <dbReference type="EMBL" id="SIS57092.1"/>
    </source>
</evidence>
<dbReference type="EMBL" id="FTOJ01000001">
    <property type="protein sequence ID" value="SIS57092.1"/>
    <property type="molecule type" value="Genomic_DNA"/>
</dbReference>
<dbReference type="STRING" id="551459.SAMN05421796_101345"/>
<gene>
    <name evidence="1" type="ORF">SAMN05421796_101345</name>
</gene>
<evidence type="ECO:0000313" key="2">
    <source>
        <dbReference type="Proteomes" id="UP000186246"/>
    </source>
</evidence>
<dbReference type="Proteomes" id="UP000186246">
    <property type="component" value="Unassembled WGS sequence"/>
</dbReference>
<sequence length="57" mass="6435">MSEFKMVYRNSVSLTSILEVFKVYRSNIFIYGQSVATQVVNDLHSSEFITPSLLASS</sequence>
<reference evidence="2" key="1">
    <citation type="submission" date="2017-01" db="EMBL/GenBank/DDBJ databases">
        <authorList>
            <person name="Varghese N."/>
            <person name="Submissions S."/>
        </authorList>
    </citation>
    <scope>NUCLEOTIDE SEQUENCE [LARGE SCALE GENOMIC DNA]</scope>
    <source>
        <strain evidence="2">DSM 21068</strain>
    </source>
</reference>